<sequence length="108" mass="12450">MVSYHHRFLHKLVLSCLFHLNAEDRSLTFLRGIPRWIGDVVDLYQFIPYYHQMVEIVLELGAMLDPPIEPVDMVQQPQEGVLAPPPIKPPPAEDFVKDDDESIVLDED</sequence>
<dbReference type="EMBL" id="KE346153">
    <property type="protein sequence ID" value="EXC27678.1"/>
    <property type="molecule type" value="Genomic_DNA"/>
</dbReference>
<evidence type="ECO:0000256" key="1">
    <source>
        <dbReference type="SAM" id="MobiDB-lite"/>
    </source>
</evidence>
<protein>
    <submittedName>
        <fullName evidence="2">Uncharacterized protein</fullName>
    </submittedName>
</protein>
<reference evidence="3" key="1">
    <citation type="submission" date="2013-01" db="EMBL/GenBank/DDBJ databases">
        <title>Draft Genome Sequence of a Mulberry Tree, Morus notabilis C.K. Schneid.</title>
        <authorList>
            <person name="He N."/>
            <person name="Zhao S."/>
        </authorList>
    </citation>
    <scope>NUCLEOTIDE SEQUENCE</scope>
</reference>
<dbReference type="AlphaFoldDB" id="W9S5U0"/>
<gene>
    <name evidence="2" type="ORF">L484_009702</name>
</gene>
<feature type="compositionally biased region" description="Pro residues" evidence="1">
    <location>
        <begin position="83"/>
        <end position="92"/>
    </location>
</feature>
<feature type="compositionally biased region" description="Acidic residues" evidence="1">
    <location>
        <begin position="96"/>
        <end position="108"/>
    </location>
</feature>
<evidence type="ECO:0000313" key="3">
    <source>
        <dbReference type="Proteomes" id="UP000030645"/>
    </source>
</evidence>
<accession>W9S5U0</accession>
<proteinExistence type="predicted"/>
<evidence type="ECO:0000313" key="2">
    <source>
        <dbReference type="EMBL" id="EXC27678.1"/>
    </source>
</evidence>
<name>W9S5U0_9ROSA</name>
<keyword evidence="3" id="KW-1185">Reference proteome</keyword>
<dbReference type="Proteomes" id="UP000030645">
    <property type="component" value="Unassembled WGS sequence"/>
</dbReference>
<feature type="region of interest" description="Disordered" evidence="1">
    <location>
        <begin position="79"/>
        <end position="108"/>
    </location>
</feature>
<organism evidence="2 3">
    <name type="scientific">Morus notabilis</name>
    <dbReference type="NCBI Taxonomy" id="981085"/>
    <lineage>
        <taxon>Eukaryota</taxon>
        <taxon>Viridiplantae</taxon>
        <taxon>Streptophyta</taxon>
        <taxon>Embryophyta</taxon>
        <taxon>Tracheophyta</taxon>
        <taxon>Spermatophyta</taxon>
        <taxon>Magnoliopsida</taxon>
        <taxon>eudicotyledons</taxon>
        <taxon>Gunneridae</taxon>
        <taxon>Pentapetalae</taxon>
        <taxon>rosids</taxon>
        <taxon>fabids</taxon>
        <taxon>Rosales</taxon>
        <taxon>Moraceae</taxon>
        <taxon>Moreae</taxon>
        <taxon>Morus</taxon>
    </lineage>
</organism>